<keyword evidence="1" id="KW-0285">Flavoprotein</keyword>
<keyword evidence="3" id="KW-0560">Oxidoreductase</keyword>
<dbReference type="InterPro" id="IPR036661">
    <property type="entry name" value="Luciferase-like_sf"/>
</dbReference>
<organism evidence="6 7">
    <name type="scientific">Amycolatopsis rifamycinica</name>
    <dbReference type="NCBI Taxonomy" id="287986"/>
    <lineage>
        <taxon>Bacteria</taxon>
        <taxon>Bacillati</taxon>
        <taxon>Actinomycetota</taxon>
        <taxon>Actinomycetes</taxon>
        <taxon>Pseudonocardiales</taxon>
        <taxon>Pseudonocardiaceae</taxon>
        <taxon>Amycolatopsis</taxon>
    </lineage>
</organism>
<dbReference type="GO" id="GO:0046306">
    <property type="term" value="P:alkanesulfonate catabolic process"/>
    <property type="evidence" value="ECO:0007669"/>
    <property type="project" value="TreeGrafter"/>
</dbReference>
<evidence type="ECO:0000256" key="4">
    <source>
        <dbReference type="ARBA" id="ARBA00023033"/>
    </source>
</evidence>
<feature type="domain" description="Luciferase-like" evidence="5">
    <location>
        <begin position="13"/>
        <end position="257"/>
    </location>
</feature>
<evidence type="ECO:0000256" key="1">
    <source>
        <dbReference type="ARBA" id="ARBA00022630"/>
    </source>
</evidence>
<dbReference type="AlphaFoldDB" id="A0A066UA73"/>
<keyword evidence="2" id="KW-0288">FMN</keyword>
<dbReference type="InterPro" id="IPR019921">
    <property type="entry name" value="Lucif-like_OxRdtase_Rv2161c"/>
</dbReference>
<dbReference type="InterPro" id="IPR050172">
    <property type="entry name" value="SsuD_RutA_monooxygenase"/>
</dbReference>
<dbReference type="OrthoDB" id="3206024at2"/>
<dbReference type="STRING" id="287986.DV20_01100"/>
<accession>A0A066UA73</accession>
<reference evidence="6 7" key="1">
    <citation type="submission" date="2014-05" db="EMBL/GenBank/DDBJ databases">
        <title>Draft genome sequence of Amycolatopsis rifamycinica DSM 46095.</title>
        <authorList>
            <person name="Lal R."/>
            <person name="Saxena A."/>
            <person name="Kumari R."/>
            <person name="Mukherjee U."/>
            <person name="Singh P."/>
            <person name="Sangwan N."/>
            <person name="Mahato N.K."/>
        </authorList>
    </citation>
    <scope>NUCLEOTIDE SEQUENCE [LARGE SCALE GENOMIC DNA]</scope>
    <source>
        <strain evidence="6 7">DSM 46095</strain>
    </source>
</reference>
<gene>
    <name evidence="6" type="ORF">DV20_01100</name>
</gene>
<dbReference type="Gene3D" id="3.20.20.30">
    <property type="entry name" value="Luciferase-like domain"/>
    <property type="match status" value="1"/>
</dbReference>
<dbReference type="PANTHER" id="PTHR42847:SF4">
    <property type="entry name" value="ALKANESULFONATE MONOOXYGENASE-RELATED"/>
    <property type="match status" value="1"/>
</dbReference>
<dbReference type="Proteomes" id="UP000027345">
    <property type="component" value="Unassembled WGS sequence"/>
</dbReference>
<dbReference type="RefSeq" id="WP_043775464.1">
    <property type="nucleotide sequence ID" value="NZ_JMQI01000002.1"/>
</dbReference>
<evidence type="ECO:0000256" key="2">
    <source>
        <dbReference type="ARBA" id="ARBA00022643"/>
    </source>
</evidence>
<evidence type="ECO:0000259" key="5">
    <source>
        <dbReference type="Pfam" id="PF00296"/>
    </source>
</evidence>
<proteinExistence type="predicted"/>
<comment type="caution">
    <text evidence="6">The sequence shown here is derived from an EMBL/GenBank/DDBJ whole genome shotgun (WGS) entry which is preliminary data.</text>
</comment>
<evidence type="ECO:0000256" key="3">
    <source>
        <dbReference type="ARBA" id="ARBA00023002"/>
    </source>
</evidence>
<dbReference type="EMBL" id="JMQI01000002">
    <property type="protein sequence ID" value="KDN24015.1"/>
    <property type="molecule type" value="Genomic_DNA"/>
</dbReference>
<evidence type="ECO:0000313" key="7">
    <source>
        <dbReference type="Proteomes" id="UP000027345"/>
    </source>
</evidence>
<dbReference type="GO" id="GO:0008726">
    <property type="term" value="F:alkanesulfonate monooxygenase activity"/>
    <property type="evidence" value="ECO:0007669"/>
    <property type="project" value="TreeGrafter"/>
</dbReference>
<dbReference type="eggNOG" id="COG2141">
    <property type="taxonomic scope" value="Bacteria"/>
</dbReference>
<name>A0A066UA73_9PSEU</name>
<protein>
    <submittedName>
        <fullName evidence="6">F420-dependent oxidoreductase</fullName>
    </submittedName>
</protein>
<dbReference type="Pfam" id="PF00296">
    <property type="entry name" value="Bac_luciferase"/>
    <property type="match status" value="1"/>
</dbReference>
<dbReference type="InterPro" id="IPR011251">
    <property type="entry name" value="Luciferase-like_dom"/>
</dbReference>
<sequence length="297" mass="31796">MPLGFSLPVFGKAAATPGGIARYAREAERAGAAGLWVGDRLLSPVAPTVPYPGYDTMPEEFHTAQDPFTALAIAAAVTETAVLGSSTINATQYQPANFARLLTSIDVASNGRLLPGLGIGWSPEEYAAVGVPMSERGKRLDDLLDLLETWWSEDTVTHEGVGYRIAESNVALKPVRKPPIHLAGFGERSLRRVAERADGWLPVWAVPEQFPADVITSTLAKLRADAEKAGRDPRALGVALRVNADPGTAPEAIAESVTRIVELVNPDHIFVDLTYLTSSVEEHLDLTGRLLELTAKG</sequence>
<dbReference type="SUPFAM" id="SSF51679">
    <property type="entry name" value="Bacterial luciferase-like"/>
    <property type="match status" value="1"/>
</dbReference>
<keyword evidence="4" id="KW-0503">Monooxygenase</keyword>
<dbReference type="NCBIfam" id="TIGR03619">
    <property type="entry name" value="F420_Rv2161c"/>
    <property type="match status" value="1"/>
</dbReference>
<evidence type="ECO:0000313" key="6">
    <source>
        <dbReference type="EMBL" id="KDN24015.1"/>
    </source>
</evidence>
<dbReference type="PANTHER" id="PTHR42847">
    <property type="entry name" value="ALKANESULFONATE MONOOXYGENASE"/>
    <property type="match status" value="1"/>
</dbReference>
<keyword evidence="7" id="KW-1185">Reference proteome</keyword>